<proteinExistence type="predicted"/>
<reference evidence="2" key="1">
    <citation type="journal article" date="2008" name="Proc. Natl. Acad. Sci. U.S.A.">
        <title>Whole-genome comparison of disease and carriage strains provides insights into virulence evolution in Neisseria meningitidis.</title>
        <authorList>
            <person name="Schoen C."/>
            <person name="Blom J."/>
            <person name="Claus H."/>
            <person name="Schramm-Glueck A."/>
            <person name="Brandt P."/>
            <person name="Mueller T."/>
            <person name="Goesmann A."/>
            <person name="Joseph B."/>
            <person name="Konietzny S."/>
            <person name="Kurzai O."/>
            <person name="Schmitt C."/>
            <person name="Friedrich T."/>
            <person name="Linke B."/>
            <person name="Vogel U."/>
            <person name="Frosch M."/>
        </authorList>
    </citation>
    <scope>NUCLEOTIDE SEQUENCE</scope>
    <source>
        <strain evidence="2">Alpha153</strain>
    </source>
</reference>
<evidence type="ECO:0000313" key="2">
    <source>
        <dbReference type="EMBL" id="CBA05613.1"/>
    </source>
</evidence>
<keyword evidence="1" id="KW-0812">Transmembrane</keyword>
<dbReference type="AlphaFoldDB" id="C6SC41"/>
<keyword evidence="1" id="KW-0472">Membrane</keyword>
<evidence type="ECO:0000256" key="1">
    <source>
        <dbReference type="SAM" id="Phobius"/>
    </source>
</evidence>
<sequence length="70" mass="8304">MNTYSGLNLNQDKATKPQTVQMVRQGEATLYWFLLIHYKTLILKLLVSLIKQSKGQMPYPCFYRRRPLQK</sequence>
<dbReference type="EMBL" id="AM889137">
    <property type="protein sequence ID" value="CBA05613.1"/>
    <property type="molecule type" value="Genomic_DNA"/>
</dbReference>
<organism evidence="2">
    <name type="scientific">Neisseria meningitidis alpha153</name>
    <dbReference type="NCBI Taxonomy" id="663926"/>
    <lineage>
        <taxon>Bacteria</taxon>
        <taxon>Pseudomonadati</taxon>
        <taxon>Pseudomonadota</taxon>
        <taxon>Betaproteobacteria</taxon>
        <taxon>Neisseriales</taxon>
        <taxon>Neisseriaceae</taxon>
        <taxon>Neisseria</taxon>
    </lineage>
</organism>
<protein>
    <submittedName>
        <fullName evidence="2">Uncharacterized protein</fullName>
    </submittedName>
</protein>
<feature type="transmembrane region" description="Helical" evidence="1">
    <location>
        <begin position="30"/>
        <end position="50"/>
    </location>
</feature>
<keyword evidence="1" id="KW-1133">Transmembrane helix</keyword>
<name>C6SC41_NEIME</name>
<gene>
    <name evidence="2" type="ORF">NME_0857</name>
</gene>
<accession>C6SC41</accession>